<reference evidence="14" key="1">
    <citation type="submission" date="2018-05" db="EMBL/GenBank/DDBJ databases">
        <authorList>
            <person name="Cea G.-C."/>
            <person name="William W."/>
        </authorList>
    </citation>
    <scope>NUCLEOTIDE SEQUENCE [LARGE SCALE GENOMIC DNA]</scope>
    <source>
        <strain evidence="14">DB21MT 5</strain>
    </source>
</reference>
<dbReference type="EC" id="2.7.1.148" evidence="2 10"/>
<feature type="domain" description="GHMP kinase C-terminal" evidence="12">
    <location>
        <begin position="195"/>
        <end position="262"/>
    </location>
</feature>
<comment type="catalytic activity">
    <reaction evidence="10">
        <text>4-CDP-2-C-methyl-D-erythritol + ATP = 4-CDP-2-C-methyl-D-erythritol 2-phosphate + ADP + H(+)</text>
        <dbReference type="Rhea" id="RHEA:18437"/>
        <dbReference type="ChEBI" id="CHEBI:15378"/>
        <dbReference type="ChEBI" id="CHEBI:30616"/>
        <dbReference type="ChEBI" id="CHEBI:57823"/>
        <dbReference type="ChEBI" id="CHEBI:57919"/>
        <dbReference type="ChEBI" id="CHEBI:456216"/>
        <dbReference type="EC" id="2.7.1.148"/>
    </reaction>
</comment>
<protein>
    <recommendedName>
        <fullName evidence="3 10">4-diphosphocytidyl-2-C-methyl-D-erythritol kinase</fullName>
        <shortName evidence="10">CMK</shortName>
        <ecNumber evidence="2 10">2.7.1.148</ecNumber>
    </recommendedName>
    <alternativeName>
        <fullName evidence="9 10">4-(cytidine-5'-diphospho)-2-C-methyl-D-erythritol kinase</fullName>
    </alternativeName>
</protein>
<dbReference type="SUPFAM" id="SSF55060">
    <property type="entry name" value="GHMP Kinase, C-terminal domain"/>
    <property type="match status" value="1"/>
</dbReference>
<keyword evidence="7 10" id="KW-0067">ATP-binding</keyword>
<dbReference type="PIRSF" id="PIRSF010376">
    <property type="entry name" value="IspE"/>
    <property type="match status" value="1"/>
</dbReference>
<feature type="active site" evidence="10">
    <location>
        <position position="13"/>
    </location>
</feature>
<dbReference type="InterPro" id="IPR004424">
    <property type="entry name" value="IspE"/>
</dbReference>
<dbReference type="InterPro" id="IPR014721">
    <property type="entry name" value="Ribsml_uS5_D2-typ_fold_subgr"/>
</dbReference>
<dbReference type="InterPro" id="IPR006204">
    <property type="entry name" value="GHMP_kinase_N_dom"/>
</dbReference>
<accession>A0A330LSS5</accession>
<dbReference type="GO" id="GO:0019288">
    <property type="term" value="P:isopentenyl diphosphate biosynthetic process, methylerythritol 4-phosphate pathway"/>
    <property type="evidence" value="ECO:0007669"/>
    <property type="project" value="UniProtKB-UniRule"/>
</dbReference>
<dbReference type="NCBIfam" id="TIGR00154">
    <property type="entry name" value="ispE"/>
    <property type="match status" value="1"/>
</dbReference>
<dbReference type="EMBL" id="LS483250">
    <property type="protein sequence ID" value="SQD80014.1"/>
    <property type="molecule type" value="Genomic_DNA"/>
</dbReference>
<evidence type="ECO:0000256" key="1">
    <source>
        <dbReference type="ARBA" id="ARBA00009684"/>
    </source>
</evidence>
<name>A0A330LSS5_9GAMM</name>
<dbReference type="OrthoDB" id="9809438at2"/>
<dbReference type="SUPFAM" id="SSF54211">
    <property type="entry name" value="Ribosomal protein S5 domain 2-like"/>
    <property type="match status" value="1"/>
</dbReference>
<dbReference type="GO" id="GO:0016114">
    <property type="term" value="P:terpenoid biosynthetic process"/>
    <property type="evidence" value="ECO:0007669"/>
    <property type="project" value="UniProtKB-UniRule"/>
</dbReference>
<proteinExistence type="inferred from homology"/>
<dbReference type="InterPro" id="IPR020568">
    <property type="entry name" value="Ribosomal_Su5_D2-typ_SF"/>
</dbReference>
<keyword evidence="5 10" id="KW-0547">Nucleotide-binding</keyword>
<dbReference type="RefSeq" id="WP_112717036.1">
    <property type="nucleotide sequence ID" value="NZ_LS483250.1"/>
</dbReference>
<comment type="similarity">
    <text evidence="1 10">Belongs to the GHMP kinase family. IspE subfamily.</text>
</comment>
<evidence type="ECO:0000256" key="9">
    <source>
        <dbReference type="ARBA" id="ARBA00032554"/>
    </source>
</evidence>
<evidence type="ECO:0000256" key="4">
    <source>
        <dbReference type="ARBA" id="ARBA00022679"/>
    </source>
</evidence>
<dbReference type="HAMAP" id="MF_00061">
    <property type="entry name" value="IspE"/>
    <property type="match status" value="1"/>
</dbReference>
<evidence type="ECO:0000256" key="10">
    <source>
        <dbReference type="HAMAP-Rule" id="MF_00061"/>
    </source>
</evidence>
<organism evidence="13 14">
    <name type="scientific">Moritella yayanosii</name>
    <dbReference type="NCBI Taxonomy" id="69539"/>
    <lineage>
        <taxon>Bacteria</taxon>
        <taxon>Pseudomonadati</taxon>
        <taxon>Pseudomonadota</taxon>
        <taxon>Gammaproteobacteria</taxon>
        <taxon>Alteromonadales</taxon>
        <taxon>Moritellaceae</taxon>
        <taxon>Moritella</taxon>
    </lineage>
</organism>
<evidence type="ECO:0000259" key="12">
    <source>
        <dbReference type="Pfam" id="PF08544"/>
    </source>
</evidence>
<feature type="binding site" evidence="10">
    <location>
        <begin position="96"/>
        <end position="106"/>
    </location>
    <ligand>
        <name>ATP</name>
        <dbReference type="ChEBI" id="CHEBI:30616"/>
    </ligand>
</feature>
<evidence type="ECO:0000313" key="13">
    <source>
        <dbReference type="EMBL" id="SQD80014.1"/>
    </source>
</evidence>
<feature type="active site" evidence="10">
    <location>
        <position position="138"/>
    </location>
</feature>
<comment type="function">
    <text evidence="10">Catalyzes the phosphorylation of the position 2 hydroxy group of 4-diphosphocytidyl-2C-methyl-D-erythritol.</text>
</comment>
<dbReference type="PANTHER" id="PTHR43527:SF2">
    <property type="entry name" value="4-DIPHOSPHOCYTIDYL-2-C-METHYL-D-ERYTHRITOL KINASE, CHLOROPLASTIC"/>
    <property type="match status" value="1"/>
</dbReference>
<keyword evidence="4 10" id="KW-0808">Transferase</keyword>
<evidence type="ECO:0000256" key="5">
    <source>
        <dbReference type="ARBA" id="ARBA00022741"/>
    </source>
</evidence>
<keyword evidence="6 10" id="KW-0418">Kinase</keyword>
<evidence type="ECO:0000313" key="14">
    <source>
        <dbReference type="Proteomes" id="UP000250163"/>
    </source>
</evidence>
<gene>
    <name evidence="10 13" type="primary">ispE</name>
    <name evidence="13" type="ORF">MORIYA_3561</name>
</gene>
<keyword evidence="8 10" id="KW-0414">Isoprene biosynthesis</keyword>
<sequence length="286" mass="31402">MQHKISHWSAPAKLNLFLYINGRRSDGYHELQTLFQFVDIGDELAISPNLSDRITITPAIPGVALTDNIIYKATMALKAHSPLPLGADITLTKNLPMGGGLGGGSSDAATTLVALNHLWQLNLDEEQLAAIGLKLGADVPVFVRGHAAFAEGIGEQLTSIEVDENYYLIVVPDSQVNTATLFSDPELTRNTPKRPLNQLLQDEWQNDFETTVKKRHPEVAKALEWLLKYAPSRLTGSGCCVFSEFKTKSDALAVLAKAPKHMQIYLAKGLNKSPLLYDLAREHCMT</sequence>
<dbReference type="Gene3D" id="3.30.70.890">
    <property type="entry name" value="GHMP kinase, C-terminal domain"/>
    <property type="match status" value="1"/>
</dbReference>
<dbReference type="Pfam" id="PF08544">
    <property type="entry name" value="GHMP_kinases_C"/>
    <property type="match status" value="1"/>
</dbReference>
<dbReference type="KEGG" id="mya:MORIYA_3561"/>
<evidence type="ECO:0000256" key="2">
    <source>
        <dbReference type="ARBA" id="ARBA00012052"/>
    </source>
</evidence>
<evidence type="ECO:0000256" key="3">
    <source>
        <dbReference type="ARBA" id="ARBA00017473"/>
    </source>
</evidence>
<dbReference type="AlphaFoldDB" id="A0A330LSS5"/>
<dbReference type="InterPro" id="IPR013750">
    <property type="entry name" value="GHMP_kinase_C_dom"/>
</dbReference>
<dbReference type="GO" id="GO:0005524">
    <property type="term" value="F:ATP binding"/>
    <property type="evidence" value="ECO:0007669"/>
    <property type="project" value="UniProtKB-UniRule"/>
</dbReference>
<evidence type="ECO:0000256" key="7">
    <source>
        <dbReference type="ARBA" id="ARBA00022840"/>
    </source>
</evidence>
<dbReference type="Proteomes" id="UP000250163">
    <property type="component" value="Chromosome MORIYA"/>
</dbReference>
<feature type="domain" description="GHMP kinase N-terminal" evidence="11">
    <location>
        <begin position="68"/>
        <end position="145"/>
    </location>
</feature>
<keyword evidence="14" id="KW-1185">Reference proteome</keyword>
<dbReference type="GO" id="GO:0050515">
    <property type="term" value="F:4-(cytidine 5'-diphospho)-2-C-methyl-D-erythritol kinase activity"/>
    <property type="evidence" value="ECO:0007669"/>
    <property type="project" value="UniProtKB-UniRule"/>
</dbReference>
<dbReference type="InterPro" id="IPR036554">
    <property type="entry name" value="GHMP_kinase_C_sf"/>
</dbReference>
<dbReference type="Gene3D" id="3.30.230.10">
    <property type="match status" value="1"/>
</dbReference>
<evidence type="ECO:0000256" key="8">
    <source>
        <dbReference type="ARBA" id="ARBA00023229"/>
    </source>
</evidence>
<evidence type="ECO:0000256" key="6">
    <source>
        <dbReference type="ARBA" id="ARBA00022777"/>
    </source>
</evidence>
<dbReference type="UniPathway" id="UPA00056">
    <property type="reaction ID" value="UER00094"/>
</dbReference>
<comment type="pathway">
    <text evidence="10">Isoprenoid biosynthesis; isopentenyl diphosphate biosynthesis via DXP pathway; isopentenyl diphosphate from 1-deoxy-D-xylulose 5-phosphate: step 3/6.</text>
</comment>
<evidence type="ECO:0000259" key="11">
    <source>
        <dbReference type="Pfam" id="PF00288"/>
    </source>
</evidence>
<dbReference type="PANTHER" id="PTHR43527">
    <property type="entry name" value="4-DIPHOSPHOCYTIDYL-2-C-METHYL-D-ERYTHRITOL KINASE, CHLOROPLASTIC"/>
    <property type="match status" value="1"/>
</dbReference>
<dbReference type="Pfam" id="PF00288">
    <property type="entry name" value="GHMP_kinases_N"/>
    <property type="match status" value="1"/>
</dbReference>